<dbReference type="GO" id="GO:0008146">
    <property type="term" value="F:sulfotransferase activity"/>
    <property type="evidence" value="ECO:0007669"/>
    <property type="project" value="InterPro"/>
</dbReference>
<keyword evidence="3" id="KW-0812">Transmembrane</keyword>
<reference evidence="8" key="1">
    <citation type="submission" date="2020-12" db="EMBL/GenBank/DDBJ databases">
        <title>Sedimentitalea sp. nov., isolated from sand in Incheon.</title>
        <authorList>
            <person name="Kim W."/>
        </authorList>
    </citation>
    <scope>NUCLEOTIDE SEQUENCE</scope>
    <source>
        <strain evidence="8">CAU 1593</strain>
    </source>
</reference>
<evidence type="ECO:0000256" key="2">
    <source>
        <dbReference type="ARBA" id="ARBA00022679"/>
    </source>
</evidence>
<dbReference type="PANTHER" id="PTHR12137">
    <property type="entry name" value="CARBOHYDRATE SULFOTRANSFERASE"/>
    <property type="match status" value="1"/>
</dbReference>
<dbReference type="InterPro" id="IPR005331">
    <property type="entry name" value="Sulfotransferase"/>
</dbReference>
<dbReference type="RefSeq" id="WP_199025228.1">
    <property type="nucleotide sequence ID" value="NZ_JAELVR010000008.1"/>
</dbReference>
<evidence type="ECO:0000313" key="9">
    <source>
        <dbReference type="Proteomes" id="UP000619079"/>
    </source>
</evidence>
<name>A0A8J7IJD4_9RHOB</name>
<keyword evidence="9" id="KW-1185">Reference proteome</keyword>
<evidence type="ECO:0000256" key="7">
    <source>
        <dbReference type="ARBA" id="ARBA00023180"/>
    </source>
</evidence>
<evidence type="ECO:0000256" key="4">
    <source>
        <dbReference type="ARBA" id="ARBA00022989"/>
    </source>
</evidence>
<dbReference type="EMBL" id="JAELVR010000008">
    <property type="protein sequence ID" value="MBJ6372347.1"/>
    <property type="molecule type" value="Genomic_DNA"/>
</dbReference>
<keyword evidence="7" id="KW-0325">Glycoprotein</keyword>
<protein>
    <submittedName>
        <fullName evidence="8">Sulfotransferase family protein</fullName>
    </submittedName>
</protein>
<dbReference type="PANTHER" id="PTHR12137:SF54">
    <property type="entry name" value="CARBOHYDRATE SULFOTRANSFERASE"/>
    <property type="match status" value="1"/>
</dbReference>
<dbReference type="Proteomes" id="UP000619079">
    <property type="component" value="Unassembled WGS sequence"/>
</dbReference>
<dbReference type="InterPro" id="IPR018011">
    <property type="entry name" value="Carb_sulfotrans_8-10"/>
</dbReference>
<organism evidence="8 9">
    <name type="scientific">Sedimentitalea arenosa</name>
    <dbReference type="NCBI Taxonomy" id="2798803"/>
    <lineage>
        <taxon>Bacteria</taxon>
        <taxon>Pseudomonadati</taxon>
        <taxon>Pseudomonadota</taxon>
        <taxon>Alphaproteobacteria</taxon>
        <taxon>Rhodobacterales</taxon>
        <taxon>Paracoccaceae</taxon>
        <taxon>Sedimentitalea</taxon>
    </lineage>
</organism>
<gene>
    <name evidence="8" type="ORF">JF290_12490</name>
</gene>
<sequence>MGFPGTWMTESESMVYRVVPKCACSTIGQIMYYSDHGRFFDGDIHDAESGLHKWALEDSKEPITRNVTGHKSYAFTCVRNPYTRILSSFFDKICGIQRNGKRYRGNLVPMLVAQYGVNVGGPDGKEEFDQITSFRRFLLFARDTIRWRKPMEPDIHWSAISGHASTFIINGGRYDNIIWTERFDEGMSQVLDATTQRHPVELAAIPRFNESEGHGPKRAHPVEDYFDDLSMHLVYEIYKRDFELFKYDHLDPSNKMPIDEIDLNEVHAKLGDP</sequence>
<evidence type="ECO:0000256" key="5">
    <source>
        <dbReference type="ARBA" id="ARBA00023034"/>
    </source>
</evidence>
<proteinExistence type="predicted"/>
<accession>A0A8J7IJD4</accession>
<comment type="subcellular location">
    <subcellularLocation>
        <location evidence="1">Golgi apparatus membrane</location>
        <topology evidence="1">Single-pass type II membrane protein</topology>
    </subcellularLocation>
</comment>
<dbReference type="GO" id="GO:0016020">
    <property type="term" value="C:membrane"/>
    <property type="evidence" value="ECO:0007669"/>
    <property type="project" value="InterPro"/>
</dbReference>
<keyword evidence="5" id="KW-0333">Golgi apparatus</keyword>
<evidence type="ECO:0000256" key="6">
    <source>
        <dbReference type="ARBA" id="ARBA00023136"/>
    </source>
</evidence>
<dbReference type="Pfam" id="PF03567">
    <property type="entry name" value="Sulfotransfer_2"/>
    <property type="match status" value="1"/>
</dbReference>
<dbReference type="AlphaFoldDB" id="A0A8J7IJD4"/>
<evidence type="ECO:0000313" key="8">
    <source>
        <dbReference type="EMBL" id="MBJ6372347.1"/>
    </source>
</evidence>
<keyword evidence="2" id="KW-0808">Transferase</keyword>
<evidence type="ECO:0000256" key="1">
    <source>
        <dbReference type="ARBA" id="ARBA00004323"/>
    </source>
</evidence>
<dbReference type="GO" id="GO:0016051">
    <property type="term" value="P:carbohydrate biosynthetic process"/>
    <property type="evidence" value="ECO:0007669"/>
    <property type="project" value="InterPro"/>
</dbReference>
<evidence type="ECO:0000256" key="3">
    <source>
        <dbReference type="ARBA" id="ARBA00022692"/>
    </source>
</evidence>
<keyword evidence="4" id="KW-1133">Transmembrane helix</keyword>
<comment type="caution">
    <text evidence="8">The sequence shown here is derived from an EMBL/GenBank/DDBJ whole genome shotgun (WGS) entry which is preliminary data.</text>
</comment>
<keyword evidence="6" id="KW-0472">Membrane</keyword>